<evidence type="ECO:0000313" key="1">
    <source>
        <dbReference type="EMBL" id="GGK44738.1"/>
    </source>
</evidence>
<proteinExistence type="predicted"/>
<reference evidence="1" key="1">
    <citation type="journal article" date="2014" name="Int. J. Syst. Evol. Microbiol.">
        <title>Complete genome sequence of Corynebacterium casei LMG S-19264T (=DSM 44701T), isolated from a smear-ripened cheese.</title>
        <authorList>
            <consortium name="US DOE Joint Genome Institute (JGI-PGF)"/>
            <person name="Walter F."/>
            <person name="Albersmeier A."/>
            <person name="Kalinowski J."/>
            <person name="Ruckert C."/>
        </authorList>
    </citation>
    <scope>NUCLEOTIDE SEQUENCE</scope>
    <source>
        <strain evidence="1">JCM 3093</strain>
    </source>
</reference>
<dbReference type="Proteomes" id="UP000627984">
    <property type="component" value="Unassembled WGS sequence"/>
</dbReference>
<name>A0AA37BAT3_9ACTN</name>
<protein>
    <submittedName>
        <fullName evidence="1">Uncharacterized protein</fullName>
    </submittedName>
</protein>
<dbReference type="RefSeq" id="WP_191892933.1">
    <property type="nucleotide sequence ID" value="NZ_BMQD01000001.1"/>
</dbReference>
<organism evidence="1 2">
    <name type="scientific">Planomonospora parontospora</name>
    <dbReference type="NCBI Taxonomy" id="58119"/>
    <lineage>
        <taxon>Bacteria</taxon>
        <taxon>Bacillati</taxon>
        <taxon>Actinomycetota</taxon>
        <taxon>Actinomycetes</taxon>
        <taxon>Streptosporangiales</taxon>
        <taxon>Streptosporangiaceae</taxon>
        <taxon>Planomonospora</taxon>
    </lineage>
</organism>
<comment type="caution">
    <text evidence="1">The sequence shown here is derived from an EMBL/GenBank/DDBJ whole genome shotgun (WGS) entry which is preliminary data.</text>
</comment>
<gene>
    <name evidence="1" type="ORF">GCM10010126_00450</name>
</gene>
<sequence>MAKLRITRHSEEIVTTWKAGATPEDRRRVEELIEAIENRCAMQGRFPWKKDVTDPEITVFEPRKGLWVAVRMWTDDPPENPDQFDVVTIKDIRSPRRHRP</sequence>
<accession>A0AA37BAT3</accession>
<dbReference type="EMBL" id="BMQD01000001">
    <property type="protein sequence ID" value="GGK44738.1"/>
    <property type="molecule type" value="Genomic_DNA"/>
</dbReference>
<evidence type="ECO:0000313" key="2">
    <source>
        <dbReference type="Proteomes" id="UP000627984"/>
    </source>
</evidence>
<dbReference type="AlphaFoldDB" id="A0AA37BAT3"/>
<reference evidence="1" key="2">
    <citation type="submission" date="2022-09" db="EMBL/GenBank/DDBJ databases">
        <authorList>
            <person name="Sun Q."/>
            <person name="Ohkuma M."/>
        </authorList>
    </citation>
    <scope>NUCLEOTIDE SEQUENCE</scope>
    <source>
        <strain evidence="1">JCM 3093</strain>
    </source>
</reference>